<keyword evidence="5" id="KW-0067">ATP-binding</keyword>
<dbReference type="AlphaFoldDB" id="A0A8J3N5D5"/>
<proteinExistence type="predicted"/>
<feature type="region of interest" description="Disordered" evidence="6">
    <location>
        <begin position="366"/>
        <end position="399"/>
    </location>
</feature>
<evidence type="ECO:0000313" key="10">
    <source>
        <dbReference type="Proteomes" id="UP000597444"/>
    </source>
</evidence>
<evidence type="ECO:0000313" key="9">
    <source>
        <dbReference type="EMBL" id="GHO96383.1"/>
    </source>
</evidence>
<evidence type="ECO:0000256" key="4">
    <source>
        <dbReference type="ARBA" id="ARBA00022777"/>
    </source>
</evidence>
<evidence type="ECO:0000256" key="2">
    <source>
        <dbReference type="ARBA" id="ARBA00022679"/>
    </source>
</evidence>
<keyword evidence="4" id="KW-0418">Kinase</keyword>
<protein>
    <recommendedName>
        <fullName evidence="1">non-specific serine/threonine protein kinase</fullName>
        <ecNumber evidence="1">2.7.11.1</ecNumber>
    </recommendedName>
</protein>
<evidence type="ECO:0000256" key="1">
    <source>
        <dbReference type="ARBA" id="ARBA00012513"/>
    </source>
</evidence>
<feature type="compositionally biased region" description="Polar residues" evidence="6">
    <location>
        <begin position="429"/>
        <end position="445"/>
    </location>
</feature>
<accession>A0A8J3N5D5</accession>
<feature type="compositionally biased region" description="Pro residues" evidence="6">
    <location>
        <begin position="513"/>
        <end position="559"/>
    </location>
</feature>
<feature type="region of interest" description="Disordered" evidence="6">
    <location>
        <begin position="426"/>
        <end position="449"/>
    </location>
</feature>
<sequence length="850" mass="93190">MERFHDYGIIEQLGDKPLRRVYMANPLAEPERKVVLKVFDAACLNRDYEYETFIERKEFIQQIRHDHLVSIIDMGIEDEQLYVVTSYISEDSLLHRLKDTVSASWDISDVLHLCIQLGQTLNYVHSCGLVHANIKPENILFDQDGKVMLTDFSLAGLIDEDKLEYKSDSHTIRYMAPEQDVEQGSEKSDQYALGCIGYELIAGKTPFSAQNFSLLQIKHATETPTALSEIIPEVPPRVEQVFMRALDRDPAERYPSMAAFVEALQAALRAFPSSPSLQVLPETQHALEAYVLEKEHMADVEEIAEDAPANPYTLDHSLIDALTNEQGFPPTFEAEGFNMASEHKPPAFPFGPEKSPGHRKFSHLITDEVPDVATPSSVKQTSEEEKDEIPQEPEEAENDILDEIVVPAFKEDEELLPDLVDTMVLPPSESISQSPNQAKTGQDASSPIVGKEPFRLNLHTPRGAPGKLAKRLFPFERHTGILLVLAICLSLVGLLTPYLASVLQANQRAQRPAPTPTPTLIPTPTPTVIPTPTLTPTPTPKPTPKPKPTPRPTPKPKPTQIPTAIPNLVPTPTPTPRPTPKPTPTQIPTPTPTPTMIPTPTPTPTLVPTPTPTPTLVPTPTPIPTLVPTPTPTPTLVPTPTPIPTPTLIPTPTPQPPLITKDMTPQQIYQTATSGPILYSSSLAAQDAASWNLINFTGGGSCHFANGGYQAEMPQINGLAYCKADAVDVSNVAIQVEMKVTSGSNNDGGGIFLRDGSGGSYRFRINLDGSWDFVPGDFKGNSPAILKGLNQTNVLTIVAQGADLYLFINQQYLTHIVSSTYTSGRIGFMAICWNSDTNVIFNNIKVWRLR</sequence>
<keyword evidence="7" id="KW-0812">Transmembrane</keyword>
<dbReference type="SUPFAM" id="SSF56112">
    <property type="entry name" value="Protein kinase-like (PK-like)"/>
    <property type="match status" value="1"/>
</dbReference>
<dbReference type="PROSITE" id="PS50011">
    <property type="entry name" value="PROTEIN_KINASE_DOM"/>
    <property type="match status" value="1"/>
</dbReference>
<keyword evidence="7" id="KW-1133">Transmembrane helix</keyword>
<dbReference type="EC" id="2.7.11.1" evidence="1"/>
<dbReference type="Proteomes" id="UP000597444">
    <property type="component" value="Unassembled WGS sequence"/>
</dbReference>
<keyword evidence="10" id="KW-1185">Reference proteome</keyword>
<dbReference type="Gene3D" id="3.30.200.20">
    <property type="entry name" value="Phosphorylase Kinase, domain 1"/>
    <property type="match status" value="1"/>
</dbReference>
<keyword evidence="2" id="KW-0808">Transferase</keyword>
<dbReference type="PANTHER" id="PTHR43671:SF13">
    <property type="entry name" value="SERINE_THREONINE-PROTEIN KINASE NEK2"/>
    <property type="match status" value="1"/>
</dbReference>
<evidence type="ECO:0000256" key="6">
    <source>
        <dbReference type="SAM" id="MobiDB-lite"/>
    </source>
</evidence>
<reference evidence="9" key="1">
    <citation type="submission" date="2020-10" db="EMBL/GenBank/DDBJ databases">
        <title>Taxonomic study of unclassified bacteria belonging to the class Ktedonobacteria.</title>
        <authorList>
            <person name="Yabe S."/>
            <person name="Wang C.M."/>
            <person name="Zheng Y."/>
            <person name="Sakai Y."/>
            <person name="Cavaletti L."/>
            <person name="Monciardini P."/>
            <person name="Donadio S."/>
        </authorList>
    </citation>
    <scope>NUCLEOTIDE SEQUENCE</scope>
    <source>
        <strain evidence="9">ID150040</strain>
    </source>
</reference>
<dbReference type="EMBL" id="BNJK01000001">
    <property type="protein sequence ID" value="GHO96383.1"/>
    <property type="molecule type" value="Genomic_DNA"/>
</dbReference>
<name>A0A8J3N5D5_9CHLR</name>
<dbReference type="PANTHER" id="PTHR43671">
    <property type="entry name" value="SERINE/THREONINE-PROTEIN KINASE NEK"/>
    <property type="match status" value="1"/>
</dbReference>
<dbReference type="CDD" id="cd14014">
    <property type="entry name" value="STKc_PknB_like"/>
    <property type="match status" value="1"/>
</dbReference>
<dbReference type="InterPro" id="IPR011009">
    <property type="entry name" value="Kinase-like_dom_sf"/>
</dbReference>
<feature type="region of interest" description="Disordered" evidence="6">
    <location>
        <begin position="508"/>
        <end position="649"/>
    </location>
</feature>
<keyword evidence="7" id="KW-0472">Membrane</keyword>
<evidence type="ECO:0000256" key="5">
    <source>
        <dbReference type="ARBA" id="ARBA00022840"/>
    </source>
</evidence>
<evidence type="ECO:0000256" key="3">
    <source>
        <dbReference type="ARBA" id="ARBA00022741"/>
    </source>
</evidence>
<feature type="compositionally biased region" description="Pro residues" evidence="6">
    <location>
        <begin position="569"/>
        <end position="649"/>
    </location>
</feature>
<dbReference type="Pfam" id="PF00069">
    <property type="entry name" value="Pkinase"/>
    <property type="match status" value="1"/>
</dbReference>
<evidence type="ECO:0000256" key="7">
    <source>
        <dbReference type="SAM" id="Phobius"/>
    </source>
</evidence>
<comment type="caution">
    <text evidence="9">The sequence shown here is derived from an EMBL/GenBank/DDBJ whole genome shotgun (WGS) entry which is preliminary data.</text>
</comment>
<gene>
    <name evidence="9" type="ORF">KSF_064310</name>
</gene>
<feature type="transmembrane region" description="Helical" evidence="7">
    <location>
        <begin position="480"/>
        <end position="500"/>
    </location>
</feature>
<dbReference type="GO" id="GO:0004674">
    <property type="term" value="F:protein serine/threonine kinase activity"/>
    <property type="evidence" value="ECO:0007669"/>
    <property type="project" value="UniProtKB-EC"/>
</dbReference>
<dbReference type="InterPro" id="IPR000719">
    <property type="entry name" value="Prot_kinase_dom"/>
</dbReference>
<keyword evidence="3" id="KW-0547">Nucleotide-binding</keyword>
<organism evidence="9 10">
    <name type="scientific">Reticulibacter mediterranei</name>
    <dbReference type="NCBI Taxonomy" id="2778369"/>
    <lineage>
        <taxon>Bacteria</taxon>
        <taxon>Bacillati</taxon>
        <taxon>Chloroflexota</taxon>
        <taxon>Ktedonobacteria</taxon>
        <taxon>Ktedonobacterales</taxon>
        <taxon>Reticulibacteraceae</taxon>
        <taxon>Reticulibacter</taxon>
    </lineage>
</organism>
<dbReference type="GO" id="GO:0005524">
    <property type="term" value="F:ATP binding"/>
    <property type="evidence" value="ECO:0007669"/>
    <property type="project" value="UniProtKB-KW"/>
</dbReference>
<dbReference type="RefSeq" id="WP_220207015.1">
    <property type="nucleotide sequence ID" value="NZ_BNJK01000001.1"/>
</dbReference>
<evidence type="ECO:0000259" key="8">
    <source>
        <dbReference type="PROSITE" id="PS50011"/>
    </source>
</evidence>
<dbReference type="Gene3D" id="2.60.120.560">
    <property type="entry name" value="Exo-inulinase, domain 1"/>
    <property type="match status" value="1"/>
</dbReference>
<feature type="domain" description="Protein kinase" evidence="8">
    <location>
        <begin position="7"/>
        <end position="268"/>
    </location>
</feature>
<feature type="compositionally biased region" description="Acidic residues" evidence="6">
    <location>
        <begin position="384"/>
        <end position="399"/>
    </location>
</feature>
<dbReference type="InterPro" id="IPR050660">
    <property type="entry name" value="NEK_Ser/Thr_kinase"/>
</dbReference>
<dbReference type="Gene3D" id="1.10.510.10">
    <property type="entry name" value="Transferase(Phosphotransferase) domain 1"/>
    <property type="match status" value="1"/>
</dbReference>